<dbReference type="GO" id="GO:0003924">
    <property type="term" value="F:GTPase activity"/>
    <property type="evidence" value="ECO:0007669"/>
    <property type="project" value="UniProtKB-UniRule"/>
</dbReference>
<dbReference type="GO" id="GO:0005525">
    <property type="term" value="F:GTP binding"/>
    <property type="evidence" value="ECO:0007669"/>
    <property type="project" value="UniProtKB-UniRule"/>
</dbReference>
<sequence>MKNIRNFCIIAHIDHGKSTLADRLLEYTQTVDQRKMQAQVLDSMDLERERGITIKSHAVQMKYNYKGETYVLNLIDTPGHVDFSYEVSRSIAACEGALLVVDAAQGIEAQTISNLYLAIEHDLEIIPVINKIDLPAANPELVGDEIIDLIGCKREDIILASAKEGIGIEEILQAIVERIPAPKGNSDAPLQALIFDSAFNPYRGVEVIFRVYNGRIHKGDKVKFWATGREYEVEEVGILRLDKEPRDYIDAGDVGYLVSGIKQATEVKVGDTITTVSNPCDAPIKGFKEVKPMVFAGIYPVETNEFEELREAMEKLQLNDAALVWEPETSAALGFGFRCGFLGMLHMEIVQERLEREFGMTVITTVPSVKYHAYTTAGKMIEVSAPSEMPDPAVLDHIEEPFVKVQIITKAEFVGNIMTLCLERRGIIKQQNYLTTDRVELVFEMPLAEIIFDFFDKLKTISRGYASLDYELLGYRESKLVKLDILLNGERVDALSAIVHRDKAYDWGKRLCEKLKELLPRQQFEIAIQAAIGTKVIARETVKALRKNVLAKCYGGDITRKRKLLEKQKKGKKRMRQIGKVEVPQEAFMAVLKLDQ</sequence>
<organism evidence="13 14">
    <name type="scientific">Thermonema lapsum</name>
    <dbReference type="NCBI Taxonomy" id="28195"/>
    <lineage>
        <taxon>Bacteria</taxon>
        <taxon>Pseudomonadati</taxon>
        <taxon>Bacteroidota</taxon>
        <taxon>Cytophagia</taxon>
        <taxon>Cytophagales</taxon>
        <taxon>Thermonemataceae</taxon>
        <taxon>Thermonema</taxon>
    </lineage>
</organism>
<feature type="domain" description="Tr-type G" evidence="12">
    <location>
        <begin position="2"/>
        <end position="183"/>
    </location>
</feature>
<dbReference type="FunFam" id="2.40.30.10:FF:000015">
    <property type="entry name" value="Translation factor GUF1, mitochondrial"/>
    <property type="match status" value="1"/>
</dbReference>
<dbReference type="CDD" id="cd16260">
    <property type="entry name" value="EF4_III"/>
    <property type="match status" value="1"/>
</dbReference>
<dbReference type="Gene3D" id="3.30.70.870">
    <property type="entry name" value="Elongation Factor G (Translational Gtpase), domain 3"/>
    <property type="match status" value="1"/>
</dbReference>
<dbReference type="InterPro" id="IPR000640">
    <property type="entry name" value="EFG_V-like"/>
</dbReference>
<evidence type="ECO:0000256" key="4">
    <source>
        <dbReference type="ARBA" id="ARBA00022801"/>
    </source>
</evidence>
<comment type="catalytic activity">
    <reaction evidence="8 11">
        <text>GTP + H2O = GDP + phosphate + H(+)</text>
        <dbReference type="Rhea" id="RHEA:19669"/>
        <dbReference type="ChEBI" id="CHEBI:15377"/>
        <dbReference type="ChEBI" id="CHEBI:15378"/>
        <dbReference type="ChEBI" id="CHEBI:37565"/>
        <dbReference type="ChEBI" id="CHEBI:43474"/>
        <dbReference type="ChEBI" id="CHEBI:58189"/>
        <dbReference type="EC" id="3.6.5.n1"/>
    </reaction>
</comment>
<dbReference type="GO" id="GO:0043022">
    <property type="term" value="F:ribosome binding"/>
    <property type="evidence" value="ECO:0007669"/>
    <property type="project" value="UniProtKB-UniRule"/>
</dbReference>
<accession>A0A846MQ47</accession>
<reference evidence="13 14" key="1">
    <citation type="submission" date="2020-03" db="EMBL/GenBank/DDBJ databases">
        <title>Genomic Encyclopedia of Type Strains, Phase IV (KMG-IV): sequencing the most valuable type-strain genomes for metagenomic binning, comparative biology and taxonomic classification.</title>
        <authorList>
            <person name="Goeker M."/>
        </authorList>
    </citation>
    <scope>NUCLEOTIDE SEQUENCE [LARGE SCALE GENOMIC DNA]</scope>
    <source>
        <strain evidence="13 14">DSM 5718</strain>
    </source>
</reference>
<name>A0A846MQ47_9BACT</name>
<dbReference type="InterPro" id="IPR000795">
    <property type="entry name" value="T_Tr_GTP-bd_dom"/>
</dbReference>
<evidence type="ECO:0000313" key="14">
    <source>
        <dbReference type="Proteomes" id="UP000537126"/>
    </source>
</evidence>
<evidence type="ECO:0000256" key="3">
    <source>
        <dbReference type="ARBA" id="ARBA00022741"/>
    </source>
</evidence>
<feature type="binding site" evidence="11">
    <location>
        <begin position="130"/>
        <end position="133"/>
    </location>
    <ligand>
        <name>GTP</name>
        <dbReference type="ChEBI" id="CHEBI:37565"/>
    </ligand>
</feature>
<keyword evidence="3 11" id="KW-0547">Nucleotide-binding</keyword>
<evidence type="ECO:0000256" key="10">
    <source>
        <dbReference type="ARBA" id="ARBA00061052"/>
    </source>
</evidence>
<dbReference type="Pfam" id="PF03144">
    <property type="entry name" value="GTP_EFTU_D2"/>
    <property type="match status" value="1"/>
</dbReference>
<protein>
    <recommendedName>
        <fullName evidence="11">Elongation factor 4</fullName>
        <shortName evidence="11">EF-4</shortName>
        <ecNumber evidence="11">3.6.5.n1</ecNumber>
    </recommendedName>
    <alternativeName>
        <fullName evidence="11">Ribosomal back-translocase LepA</fullName>
    </alternativeName>
</protein>
<keyword evidence="5 11" id="KW-0648">Protein biosynthesis</keyword>
<dbReference type="CDD" id="cd03699">
    <property type="entry name" value="EF4_II"/>
    <property type="match status" value="1"/>
</dbReference>
<gene>
    <name evidence="11" type="primary">lepA</name>
    <name evidence="13" type="ORF">FHS56_001207</name>
</gene>
<feature type="binding site" evidence="11">
    <location>
        <begin position="14"/>
        <end position="19"/>
    </location>
    <ligand>
        <name>GTP</name>
        <dbReference type="ChEBI" id="CHEBI:37565"/>
    </ligand>
</feature>
<dbReference type="GO" id="GO:0005886">
    <property type="term" value="C:plasma membrane"/>
    <property type="evidence" value="ECO:0007669"/>
    <property type="project" value="UniProtKB-SubCell"/>
</dbReference>
<dbReference type="Proteomes" id="UP000537126">
    <property type="component" value="Unassembled WGS sequence"/>
</dbReference>
<dbReference type="InterPro" id="IPR027417">
    <property type="entry name" value="P-loop_NTPase"/>
</dbReference>
<evidence type="ECO:0000256" key="11">
    <source>
        <dbReference type="HAMAP-Rule" id="MF_00071"/>
    </source>
</evidence>
<comment type="similarity">
    <text evidence="10">Belongs to the GTP-binding elongation factor family. LepA subfamily.</text>
</comment>
<dbReference type="InterPro" id="IPR035647">
    <property type="entry name" value="EFG_III/V"/>
</dbReference>
<keyword evidence="4 11" id="KW-0378">Hydrolase</keyword>
<evidence type="ECO:0000256" key="8">
    <source>
        <dbReference type="ARBA" id="ARBA00050293"/>
    </source>
</evidence>
<dbReference type="Gene3D" id="2.40.30.10">
    <property type="entry name" value="Translation factors"/>
    <property type="match status" value="1"/>
</dbReference>
<dbReference type="EC" id="3.6.5.n1" evidence="11"/>
<keyword evidence="7 11" id="KW-0472">Membrane</keyword>
<dbReference type="NCBIfam" id="TIGR00231">
    <property type="entry name" value="small_GTP"/>
    <property type="match status" value="1"/>
</dbReference>
<comment type="caution">
    <text evidence="13">The sequence shown here is derived from an EMBL/GenBank/DDBJ whole genome shotgun (WGS) entry which is preliminary data.</text>
</comment>
<dbReference type="SUPFAM" id="SSF54980">
    <property type="entry name" value="EF-G C-terminal domain-like"/>
    <property type="match status" value="2"/>
</dbReference>
<evidence type="ECO:0000256" key="1">
    <source>
        <dbReference type="ARBA" id="ARBA00005454"/>
    </source>
</evidence>
<dbReference type="CDD" id="cd01890">
    <property type="entry name" value="LepA"/>
    <property type="match status" value="1"/>
</dbReference>
<evidence type="ECO:0000256" key="6">
    <source>
        <dbReference type="ARBA" id="ARBA00023134"/>
    </source>
</evidence>
<dbReference type="NCBIfam" id="TIGR01393">
    <property type="entry name" value="lepA"/>
    <property type="match status" value="1"/>
</dbReference>
<dbReference type="InterPro" id="IPR035654">
    <property type="entry name" value="LepA_IV"/>
</dbReference>
<evidence type="ECO:0000256" key="5">
    <source>
        <dbReference type="ARBA" id="ARBA00022917"/>
    </source>
</evidence>
<dbReference type="FunFam" id="3.40.50.300:FF:000078">
    <property type="entry name" value="Elongation factor 4"/>
    <property type="match status" value="1"/>
</dbReference>
<dbReference type="PANTHER" id="PTHR43512">
    <property type="entry name" value="TRANSLATION FACTOR GUF1-RELATED"/>
    <property type="match status" value="1"/>
</dbReference>
<evidence type="ECO:0000256" key="2">
    <source>
        <dbReference type="ARBA" id="ARBA00022475"/>
    </source>
</evidence>
<keyword evidence="6 11" id="KW-0342">GTP-binding</keyword>
<dbReference type="GO" id="GO:0045727">
    <property type="term" value="P:positive regulation of translation"/>
    <property type="evidence" value="ECO:0007669"/>
    <property type="project" value="UniProtKB-UniRule"/>
</dbReference>
<dbReference type="PANTHER" id="PTHR43512:SF4">
    <property type="entry name" value="TRANSLATION FACTOR GUF1 HOMOLOG, CHLOROPLASTIC"/>
    <property type="match status" value="1"/>
</dbReference>
<dbReference type="FunFam" id="3.30.70.870:FF:000004">
    <property type="entry name" value="Translation factor GUF1, mitochondrial"/>
    <property type="match status" value="1"/>
</dbReference>
<dbReference type="Pfam" id="PF00679">
    <property type="entry name" value="EFG_C"/>
    <property type="match status" value="1"/>
</dbReference>
<proteinExistence type="inferred from homology"/>
<comment type="function">
    <text evidence="9 11">Required for accurate and efficient protein synthesis under certain stress conditions. May act as a fidelity factor of the translation reaction, by catalyzing a one-codon backward translocation of tRNAs on improperly translocated ribosomes. Back-translocation proceeds from a post-translocation (POST) complex to a pre-translocation (PRE) complex, thus giving elongation factor G a second chance to translocate the tRNAs correctly. Binds to ribosomes in a GTP-dependent manner.</text>
</comment>
<dbReference type="FunFam" id="3.30.70.2570:FF:000001">
    <property type="entry name" value="Translation factor GUF1, mitochondrial"/>
    <property type="match status" value="1"/>
</dbReference>
<dbReference type="CDD" id="cd03709">
    <property type="entry name" value="lepA_C"/>
    <property type="match status" value="1"/>
</dbReference>
<dbReference type="AlphaFoldDB" id="A0A846MQ47"/>
<evidence type="ECO:0000256" key="7">
    <source>
        <dbReference type="ARBA" id="ARBA00023136"/>
    </source>
</evidence>
<dbReference type="EMBL" id="JAASRN010000002">
    <property type="protein sequence ID" value="NIK73694.1"/>
    <property type="molecule type" value="Genomic_DNA"/>
</dbReference>
<dbReference type="HAMAP" id="MF_00071">
    <property type="entry name" value="LepA"/>
    <property type="match status" value="1"/>
</dbReference>
<dbReference type="InterPro" id="IPR006297">
    <property type="entry name" value="EF-4"/>
</dbReference>
<dbReference type="Pfam" id="PF06421">
    <property type="entry name" value="LepA_C"/>
    <property type="match status" value="1"/>
</dbReference>
<dbReference type="SUPFAM" id="SSF50447">
    <property type="entry name" value="Translation proteins"/>
    <property type="match status" value="1"/>
</dbReference>
<dbReference type="PROSITE" id="PS51722">
    <property type="entry name" value="G_TR_2"/>
    <property type="match status" value="1"/>
</dbReference>
<dbReference type="Pfam" id="PF00009">
    <property type="entry name" value="GTP_EFTU"/>
    <property type="match status" value="1"/>
</dbReference>
<dbReference type="SUPFAM" id="SSF52540">
    <property type="entry name" value="P-loop containing nucleoside triphosphate hydrolases"/>
    <property type="match status" value="1"/>
</dbReference>
<comment type="subcellular location">
    <subcellularLocation>
        <location evidence="11">Cell membrane</location>
        <topology evidence="11">Peripheral membrane protein</topology>
        <orientation evidence="11">Cytoplasmic side</orientation>
    </subcellularLocation>
</comment>
<keyword evidence="14" id="KW-1185">Reference proteome</keyword>
<dbReference type="Gene3D" id="3.30.70.240">
    <property type="match status" value="1"/>
</dbReference>
<dbReference type="RefSeq" id="WP_166918970.1">
    <property type="nucleotide sequence ID" value="NZ_JAASRN010000002.1"/>
</dbReference>
<dbReference type="InterPro" id="IPR004161">
    <property type="entry name" value="EFTu-like_2"/>
</dbReference>
<evidence type="ECO:0000256" key="9">
    <source>
        <dbReference type="ARBA" id="ARBA00057626"/>
    </source>
</evidence>
<dbReference type="Gene3D" id="3.40.50.300">
    <property type="entry name" value="P-loop containing nucleotide triphosphate hydrolases"/>
    <property type="match status" value="1"/>
</dbReference>
<keyword evidence="2 11" id="KW-1003">Cell membrane</keyword>
<dbReference type="InterPro" id="IPR009000">
    <property type="entry name" value="Transl_B-barrel_sf"/>
</dbReference>
<dbReference type="PRINTS" id="PR00315">
    <property type="entry name" value="ELONGATNFCT"/>
</dbReference>
<dbReference type="Gene3D" id="3.30.70.2570">
    <property type="entry name" value="Elongation factor 4, C-terminal domain"/>
    <property type="match status" value="1"/>
</dbReference>
<dbReference type="InterPro" id="IPR005225">
    <property type="entry name" value="Small_GTP-bd"/>
</dbReference>
<evidence type="ECO:0000259" key="12">
    <source>
        <dbReference type="PROSITE" id="PS51722"/>
    </source>
</evidence>
<dbReference type="GO" id="GO:0003746">
    <property type="term" value="F:translation elongation factor activity"/>
    <property type="evidence" value="ECO:0007669"/>
    <property type="project" value="UniProtKB-UniRule"/>
</dbReference>
<comment type="similarity">
    <text evidence="1 11">Belongs to the TRAFAC class translation factor GTPase superfamily. Classic translation factor GTPase family. LepA subfamily.</text>
</comment>
<dbReference type="InterPro" id="IPR038363">
    <property type="entry name" value="LepA_C_sf"/>
</dbReference>
<dbReference type="FunFam" id="3.30.70.240:FF:000007">
    <property type="entry name" value="Translation factor GUF1, mitochondrial"/>
    <property type="match status" value="1"/>
</dbReference>
<evidence type="ECO:0000313" key="13">
    <source>
        <dbReference type="EMBL" id="NIK73694.1"/>
    </source>
</evidence>
<dbReference type="InterPro" id="IPR013842">
    <property type="entry name" value="LepA_CTD"/>
</dbReference>